<feature type="domain" description="Histidine kinase" evidence="27">
    <location>
        <begin position="378"/>
        <end position="614"/>
    </location>
</feature>
<evidence type="ECO:0000256" key="6">
    <source>
        <dbReference type="ARBA" id="ARBA00022679"/>
    </source>
</evidence>
<dbReference type="InterPro" id="IPR058544">
    <property type="entry name" value="ETR1_N"/>
</dbReference>
<evidence type="ECO:0000256" key="9">
    <source>
        <dbReference type="ARBA" id="ARBA00022741"/>
    </source>
</evidence>
<keyword evidence="16" id="KW-0186">Copper</keyword>
<feature type="compositionally biased region" description="Polar residues" evidence="24">
    <location>
        <begin position="551"/>
        <end position="560"/>
    </location>
</feature>
<keyword evidence="6" id="KW-0808">Transferase</keyword>
<keyword evidence="20" id="KW-0675">Receptor</keyword>
<dbReference type="PROSITE" id="PS50109">
    <property type="entry name" value="HIS_KIN"/>
    <property type="match status" value="1"/>
</dbReference>
<dbReference type="PROSITE" id="PS50110">
    <property type="entry name" value="RESPONSE_REGULATORY"/>
    <property type="match status" value="1"/>
</dbReference>
<dbReference type="PANTHER" id="PTHR24423">
    <property type="entry name" value="TWO-COMPONENT SENSOR HISTIDINE KINASE"/>
    <property type="match status" value="1"/>
</dbReference>
<dbReference type="InterPro" id="IPR029016">
    <property type="entry name" value="GAF-like_dom_sf"/>
</dbReference>
<dbReference type="Pfam" id="PF00072">
    <property type="entry name" value="Response_reg"/>
    <property type="match status" value="1"/>
</dbReference>
<dbReference type="InterPro" id="IPR003018">
    <property type="entry name" value="GAF"/>
</dbReference>
<evidence type="ECO:0000256" key="2">
    <source>
        <dbReference type="ARBA" id="ARBA00004477"/>
    </source>
</evidence>
<comment type="similarity">
    <text evidence="3">Belongs to the ethylene receptor family.</text>
</comment>
<evidence type="ECO:0000256" key="14">
    <source>
        <dbReference type="ARBA" id="ARBA00022843"/>
    </source>
</evidence>
<feature type="signal peptide" evidence="26">
    <location>
        <begin position="1"/>
        <end position="20"/>
    </location>
</feature>
<feature type="transmembrane region" description="Helical" evidence="25">
    <location>
        <begin position="119"/>
        <end position="140"/>
    </location>
</feature>
<keyword evidence="5 23" id="KW-0597">Phosphoprotein</keyword>
<name>A0A1R3JMY3_9ROSI</name>
<keyword evidence="19" id="KW-1015">Disulfide bond</keyword>
<dbReference type="EMBL" id="AWUE01015672">
    <property type="protein sequence ID" value="OMO96246.1"/>
    <property type="molecule type" value="Genomic_DNA"/>
</dbReference>
<evidence type="ECO:0000256" key="4">
    <source>
        <dbReference type="ARBA" id="ARBA00022499"/>
    </source>
</evidence>
<dbReference type="Gene3D" id="3.30.565.10">
    <property type="entry name" value="Histidine kinase-like ATPase, C-terminal domain"/>
    <property type="match status" value="1"/>
</dbReference>
<dbReference type="STRING" id="93759.A0A1R3JMY3"/>
<dbReference type="CDD" id="cd19933">
    <property type="entry name" value="REC_ETR-like"/>
    <property type="match status" value="1"/>
</dbReference>
<dbReference type="Pfam" id="PF01590">
    <property type="entry name" value="GAF"/>
    <property type="match status" value="1"/>
</dbReference>
<dbReference type="SUPFAM" id="SSF55781">
    <property type="entry name" value="GAF domain-like"/>
    <property type="match status" value="1"/>
</dbReference>
<dbReference type="OrthoDB" id="60033at2759"/>
<evidence type="ECO:0000256" key="15">
    <source>
        <dbReference type="ARBA" id="ARBA00022989"/>
    </source>
</evidence>
<dbReference type="SMART" id="SM00065">
    <property type="entry name" value="GAF"/>
    <property type="match status" value="1"/>
</dbReference>
<evidence type="ECO:0000313" key="30">
    <source>
        <dbReference type="Proteomes" id="UP000187203"/>
    </source>
</evidence>
<evidence type="ECO:0000256" key="1">
    <source>
        <dbReference type="ARBA" id="ARBA00001935"/>
    </source>
</evidence>
<evidence type="ECO:0000256" key="21">
    <source>
        <dbReference type="ARBA" id="ARBA00056860"/>
    </source>
</evidence>
<evidence type="ECO:0000313" key="29">
    <source>
        <dbReference type="EMBL" id="OMO96246.1"/>
    </source>
</evidence>
<protein>
    <recommendedName>
        <fullName evidence="31">Ethylene receptor</fullName>
    </recommendedName>
</protein>
<evidence type="ECO:0000256" key="22">
    <source>
        <dbReference type="ARBA" id="ARBA00062048"/>
    </source>
</evidence>
<feature type="transmembrane region" description="Helical" evidence="25">
    <location>
        <begin position="51"/>
        <end position="70"/>
    </location>
</feature>
<dbReference type="InterPro" id="IPR005467">
    <property type="entry name" value="His_kinase_dom"/>
</dbReference>
<keyword evidence="18 25" id="KW-0472">Membrane</keyword>
<evidence type="ECO:0000256" key="7">
    <source>
        <dbReference type="ARBA" id="ARBA00022692"/>
    </source>
</evidence>
<dbReference type="SUPFAM" id="SSF52172">
    <property type="entry name" value="CheY-like"/>
    <property type="match status" value="1"/>
</dbReference>
<keyword evidence="30" id="KW-1185">Reference proteome</keyword>
<dbReference type="SUPFAM" id="SSF47384">
    <property type="entry name" value="Homodimeric domain of signal transducing histidine kinase"/>
    <property type="match status" value="1"/>
</dbReference>
<keyword evidence="10" id="KW-0936">Ethylene signaling pathway</keyword>
<comment type="cofactor">
    <cofactor evidence="1">
        <name>Cu cation</name>
        <dbReference type="ChEBI" id="CHEBI:23378"/>
    </cofactor>
</comment>
<evidence type="ECO:0000256" key="13">
    <source>
        <dbReference type="ARBA" id="ARBA00022840"/>
    </source>
</evidence>
<dbReference type="GO" id="GO:0000155">
    <property type="term" value="F:phosphorelay sensor kinase activity"/>
    <property type="evidence" value="ECO:0007669"/>
    <property type="project" value="InterPro"/>
</dbReference>
<evidence type="ECO:0000256" key="3">
    <source>
        <dbReference type="ARBA" id="ARBA00009842"/>
    </source>
</evidence>
<dbReference type="Gene3D" id="3.40.50.2300">
    <property type="match status" value="1"/>
</dbReference>
<feature type="region of interest" description="Disordered" evidence="24">
    <location>
        <begin position="551"/>
        <end position="570"/>
    </location>
</feature>
<evidence type="ECO:0000256" key="18">
    <source>
        <dbReference type="ARBA" id="ARBA00023136"/>
    </source>
</evidence>
<keyword evidence="4" id="KW-1017">Isopeptide bond</keyword>
<evidence type="ECO:0000259" key="27">
    <source>
        <dbReference type="PROSITE" id="PS50109"/>
    </source>
</evidence>
<dbReference type="FunFam" id="1.10.287.130:FF:000087">
    <property type="entry name" value="Ethylene receptor 4"/>
    <property type="match status" value="1"/>
</dbReference>
<dbReference type="GO" id="GO:0051740">
    <property type="term" value="F:ethylene binding"/>
    <property type="evidence" value="ECO:0007669"/>
    <property type="project" value="TreeGrafter"/>
</dbReference>
<dbReference type="GO" id="GO:0010105">
    <property type="term" value="P:negative regulation of ethylene-activated signaling pathway"/>
    <property type="evidence" value="ECO:0007669"/>
    <property type="project" value="UniProtKB-ARBA"/>
</dbReference>
<dbReference type="InterPro" id="IPR036890">
    <property type="entry name" value="HATPase_C_sf"/>
</dbReference>
<dbReference type="GO" id="GO:0005524">
    <property type="term" value="F:ATP binding"/>
    <property type="evidence" value="ECO:0007669"/>
    <property type="project" value="UniProtKB-KW"/>
</dbReference>
<evidence type="ECO:0000256" key="5">
    <source>
        <dbReference type="ARBA" id="ARBA00022553"/>
    </source>
</evidence>
<keyword evidence="9" id="KW-0547">Nucleotide-binding</keyword>
<evidence type="ECO:0000256" key="25">
    <source>
        <dbReference type="SAM" id="Phobius"/>
    </source>
</evidence>
<evidence type="ECO:0000256" key="10">
    <source>
        <dbReference type="ARBA" id="ARBA00022745"/>
    </source>
</evidence>
<organism evidence="29 30">
    <name type="scientific">Corchorus olitorius</name>
    <dbReference type="NCBI Taxonomy" id="93759"/>
    <lineage>
        <taxon>Eukaryota</taxon>
        <taxon>Viridiplantae</taxon>
        <taxon>Streptophyta</taxon>
        <taxon>Embryophyta</taxon>
        <taxon>Tracheophyta</taxon>
        <taxon>Spermatophyta</taxon>
        <taxon>Magnoliopsida</taxon>
        <taxon>eudicotyledons</taxon>
        <taxon>Gunneridae</taxon>
        <taxon>Pentapetalae</taxon>
        <taxon>rosids</taxon>
        <taxon>malvids</taxon>
        <taxon>Malvales</taxon>
        <taxon>Malvaceae</taxon>
        <taxon>Grewioideae</taxon>
        <taxon>Apeibeae</taxon>
        <taxon>Corchorus</taxon>
    </lineage>
</organism>
<keyword evidence="12" id="KW-0256">Endoplasmic reticulum</keyword>
<proteinExistence type="inferred from homology"/>
<gene>
    <name evidence="29" type="ORF">COLO4_15420</name>
</gene>
<dbReference type="InterPro" id="IPR011006">
    <property type="entry name" value="CheY-like_superfamily"/>
</dbReference>
<comment type="caution">
    <text evidence="29">The sequence shown here is derived from an EMBL/GenBank/DDBJ whole genome shotgun (WGS) entry which is preliminary data.</text>
</comment>
<dbReference type="AlphaFoldDB" id="A0A1R3JMY3"/>
<keyword evidence="13" id="KW-0067">ATP-binding</keyword>
<comment type="subcellular location">
    <subcellularLocation>
        <location evidence="2">Endoplasmic reticulum membrane</location>
        <topology evidence="2">Multi-pass membrane protein</topology>
    </subcellularLocation>
</comment>
<keyword evidence="7 25" id="KW-0812">Transmembrane</keyword>
<dbReference type="InterPro" id="IPR003661">
    <property type="entry name" value="HisK_dim/P_dom"/>
</dbReference>
<evidence type="ECO:0000256" key="20">
    <source>
        <dbReference type="ARBA" id="ARBA00023170"/>
    </source>
</evidence>
<sequence>MLRALALGLLISLLVISVSASTVDNEYSNCCDDEGFWSIHSILECQRVSDFLIAVAYFSIPIELLYFISCSNIPFKWVLVQFIAFIVLCGLTHLLNAWTYYGPHPNSFQLMLALTIAKFLTALVSCATTITLLTLFPLLLKVKVREVFLRQNVLELDQEVGMMKRKKEASSHVRMLTQEIRKSLDMHTILYTTLVELSKTLDLNNCAVWMPHENGTQMNLTHELKPSSRSFDGPISIPANDPDVMEIKESERVRILRPDSALGLASGSGSDEAGAVAAIRMPLLHGSNFKGGTPQSIETSFAILVLVLPSLSSRDWSYPEMEIVEVVADQVAVALSHAAVLAESHSMRQKLGQQNRLLQQARKNAMMASQARNSFQKVMSHGMKRPMHSILGLLSVFQDENMNFNQKNVVDTLVKTSNVLSTLINDVMEISMKDSGRFMLDMRPFSLHSMIKEASCLAKCLSVYKGFDFEVGVQSSLPDQVIGDERRTFQVILHMVGYLLDINSGGGTVLFQVSSDSSQDKNDKTNALRASTQHDFLYLKIEIDIHGGSSQADASVSTKHSSGRRHGDDEIKESMNFSMCKKLVQMMQGNIYISSNSLGLAQSMRLLLRFPIQSFMRRALFPPGIAPEQPNSNSRFRGLRVLLADDDDVNRTVTKKLLEKLGCEVTAVSSGFECLSAVSHAENSFRIVVLDIHMPEMDGFEVAMRIRKFRSRNWPLIIALTASAEDHVWERCLQTGMNAVLQKPVVLQVMADELHRVLQRADQIDTVRDKNKRVLLSATQVSEYHSKDLKMKRFRGQEQPIKGSILAGKNLGIQHSSGKFLHLKERDDFFEVGNGSRDDRYG</sequence>
<evidence type="ECO:0000256" key="23">
    <source>
        <dbReference type="PROSITE-ProRule" id="PRU00169"/>
    </source>
</evidence>
<keyword evidence="17" id="KW-0902">Two-component regulatory system</keyword>
<evidence type="ECO:0000256" key="17">
    <source>
        <dbReference type="ARBA" id="ARBA00023012"/>
    </source>
</evidence>
<comment type="subunit">
    <text evidence="22">Heteromer with ETR1. Binds to MRF3/ECIP1.</text>
</comment>
<dbReference type="GO" id="GO:0046872">
    <property type="term" value="F:metal ion binding"/>
    <property type="evidence" value="ECO:0007669"/>
    <property type="project" value="UniProtKB-KW"/>
</dbReference>
<dbReference type="PANTHER" id="PTHR24423:SF629">
    <property type="entry name" value="PROTEIN EIN4"/>
    <property type="match status" value="1"/>
</dbReference>
<dbReference type="CDD" id="cd00082">
    <property type="entry name" value="HisKA"/>
    <property type="match status" value="1"/>
</dbReference>
<keyword evidence="15 25" id="KW-1133">Transmembrane helix</keyword>
<evidence type="ECO:0000256" key="24">
    <source>
        <dbReference type="SAM" id="MobiDB-lite"/>
    </source>
</evidence>
<feature type="chain" id="PRO_5012955306" description="Ethylene receptor" evidence="26">
    <location>
        <begin position="21"/>
        <end position="842"/>
    </location>
</feature>
<keyword evidence="26" id="KW-0732">Signal</keyword>
<evidence type="ECO:0008006" key="31">
    <source>
        <dbReference type="Google" id="ProtNLM"/>
    </source>
</evidence>
<keyword evidence="8" id="KW-0479">Metal-binding</keyword>
<evidence type="ECO:0000256" key="19">
    <source>
        <dbReference type="ARBA" id="ARBA00023157"/>
    </source>
</evidence>
<accession>A0A1R3JMY3</accession>
<dbReference type="GO" id="GO:0038199">
    <property type="term" value="F:ethylene receptor activity"/>
    <property type="evidence" value="ECO:0007669"/>
    <property type="project" value="TreeGrafter"/>
</dbReference>
<evidence type="ECO:0000256" key="11">
    <source>
        <dbReference type="ARBA" id="ARBA00022777"/>
    </source>
</evidence>
<dbReference type="Proteomes" id="UP000187203">
    <property type="component" value="Unassembled WGS sequence"/>
</dbReference>
<dbReference type="Gene3D" id="1.10.287.130">
    <property type="match status" value="1"/>
</dbReference>
<dbReference type="SMART" id="SM00388">
    <property type="entry name" value="HisKA"/>
    <property type="match status" value="1"/>
</dbReference>
<dbReference type="Pfam" id="PF00512">
    <property type="entry name" value="HisKA"/>
    <property type="match status" value="1"/>
</dbReference>
<evidence type="ECO:0000256" key="26">
    <source>
        <dbReference type="SAM" id="SignalP"/>
    </source>
</evidence>
<dbReference type="CDD" id="cd16938">
    <property type="entry name" value="HATPase_ETR2_ERS2-EIN4-like"/>
    <property type="match status" value="1"/>
</dbReference>
<feature type="domain" description="Response regulatory" evidence="28">
    <location>
        <begin position="640"/>
        <end position="758"/>
    </location>
</feature>
<comment type="function">
    <text evidence="21">Ethylene receptor related to bacterial two-component regulators. Acts as a redundant negative regulator of ethylene signaling.</text>
</comment>
<evidence type="ECO:0000259" key="28">
    <source>
        <dbReference type="PROSITE" id="PS50110"/>
    </source>
</evidence>
<dbReference type="FunFam" id="3.40.50.2300:FF:000240">
    <property type="entry name" value="Ethylene receptor"/>
    <property type="match status" value="1"/>
</dbReference>
<dbReference type="Pfam" id="PF25487">
    <property type="entry name" value="ETR1_N"/>
    <property type="match status" value="1"/>
</dbReference>
<reference evidence="30" key="1">
    <citation type="submission" date="2013-09" db="EMBL/GenBank/DDBJ databases">
        <title>Corchorus olitorius genome sequencing.</title>
        <authorList>
            <person name="Alam M."/>
            <person name="Haque M.S."/>
            <person name="Islam M.S."/>
            <person name="Emdad E.M."/>
            <person name="Islam M.M."/>
            <person name="Ahmed B."/>
            <person name="Halim A."/>
            <person name="Hossen Q.M.M."/>
            <person name="Hossain M.Z."/>
            <person name="Ahmed R."/>
            <person name="Khan M.M."/>
            <person name="Islam R."/>
            <person name="Rashid M.M."/>
            <person name="Khan S.A."/>
            <person name="Rahman M.S."/>
            <person name="Alam M."/>
            <person name="Yahiya A.S."/>
            <person name="Khan M.S."/>
            <person name="Azam M.S."/>
            <person name="Haque T."/>
            <person name="Lashkar M.Z.H."/>
            <person name="Akhand A.I."/>
            <person name="Morshed G."/>
            <person name="Roy S."/>
            <person name="Uddin K.S."/>
            <person name="Rabeya T."/>
            <person name="Hossain A.S."/>
            <person name="Chowdhury A."/>
            <person name="Snigdha A.R."/>
            <person name="Mortoza M.S."/>
            <person name="Matin S.A."/>
            <person name="Hoque S.M.E."/>
            <person name="Islam M.K."/>
            <person name="Roy D.K."/>
            <person name="Haider R."/>
            <person name="Moosa M.M."/>
            <person name="Elias S.M."/>
            <person name="Hasan A.M."/>
            <person name="Jahan S."/>
            <person name="Shafiuddin M."/>
            <person name="Mahmood N."/>
            <person name="Shommy N.S."/>
        </authorList>
    </citation>
    <scope>NUCLEOTIDE SEQUENCE [LARGE SCALE GENOMIC DNA]</scope>
    <source>
        <strain evidence="30">cv. O-4</strain>
    </source>
</reference>
<dbReference type="GO" id="GO:0004674">
    <property type="term" value="F:protein serine/threonine kinase activity"/>
    <property type="evidence" value="ECO:0007669"/>
    <property type="project" value="UniProtKB-ARBA"/>
</dbReference>
<feature type="transmembrane region" description="Helical" evidence="25">
    <location>
        <begin position="77"/>
        <end position="99"/>
    </location>
</feature>
<dbReference type="InterPro" id="IPR036097">
    <property type="entry name" value="HisK_dim/P_sf"/>
</dbReference>
<feature type="modified residue" description="4-aspartylphosphate" evidence="23">
    <location>
        <position position="691"/>
    </location>
</feature>
<dbReference type="GO" id="GO:0005789">
    <property type="term" value="C:endoplasmic reticulum membrane"/>
    <property type="evidence" value="ECO:0007669"/>
    <property type="project" value="UniProtKB-SubCell"/>
</dbReference>
<dbReference type="SMART" id="SM00448">
    <property type="entry name" value="REC"/>
    <property type="match status" value="1"/>
</dbReference>
<keyword evidence="14" id="KW-0832">Ubl conjugation</keyword>
<dbReference type="InterPro" id="IPR001789">
    <property type="entry name" value="Sig_transdc_resp-reg_receiver"/>
</dbReference>
<evidence type="ECO:0000256" key="16">
    <source>
        <dbReference type="ARBA" id="ARBA00023008"/>
    </source>
</evidence>
<evidence type="ECO:0000256" key="12">
    <source>
        <dbReference type="ARBA" id="ARBA00022824"/>
    </source>
</evidence>
<evidence type="ECO:0000256" key="8">
    <source>
        <dbReference type="ARBA" id="ARBA00022723"/>
    </source>
</evidence>
<dbReference type="Gene3D" id="3.30.450.40">
    <property type="match status" value="1"/>
</dbReference>
<keyword evidence="11" id="KW-0418">Kinase</keyword>